<keyword evidence="2" id="KW-1185">Reference proteome</keyword>
<accession>A0A3N4J990</accession>
<evidence type="ECO:0000313" key="1">
    <source>
        <dbReference type="EMBL" id="RPA90374.1"/>
    </source>
</evidence>
<gene>
    <name evidence="1" type="ORF">L873DRAFT_441590</name>
</gene>
<protein>
    <submittedName>
        <fullName evidence="1">Uncharacterized protein</fullName>
    </submittedName>
</protein>
<dbReference type="STRING" id="1336337.A0A3N4J990"/>
<name>A0A3N4J990_9PEZI</name>
<organism evidence="1 2">
    <name type="scientific">Choiromyces venosus 120613-1</name>
    <dbReference type="NCBI Taxonomy" id="1336337"/>
    <lineage>
        <taxon>Eukaryota</taxon>
        <taxon>Fungi</taxon>
        <taxon>Dikarya</taxon>
        <taxon>Ascomycota</taxon>
        <taxon>Pezizomycotina</taxon>
        <taxon>Pezizomycetes</taxon>
        <taxon>Pezizales</taxon>
        <taxon>Tuberaceae</taxon>
        <taxon>Choiromyces</taxon>
    </lineage>
</organism>
<dbReference type="EMBL" id="ML120528">
    <property type="protein sequence ID" value="RPA90374.1"/>
    <property type="molecule type" value="Genomic_DNA"/>
</dbReference>
<dbReference type="AlphaFoldDB" id="A0A3N4J990"/>
<proteinExistence type="predicted"/>
<dbReference type="OrthoDB" id="2150604at2759"/>
<sequence length="165" mass="19045">MEWKYCIFYVLPEMITTASFQSLHPNVGKTQPLAKKRSSLYTRSPYAVKQPKERKWNLPAKPSLRNHTTVIFTKKHILSPPCINTFLLYIAETLRSSRVSRFSSYEQNSNASNQIQNPGPYKRYFTTRHTLNLYNNIGLTAHYTLLLALLTKKPIFSTLGALTNF</sequence>
<dbReference type="Proteomes" id="UP000276215">
    <property type="component" value="Unassembled WGS sequence"/>
</dbReference>
<evidence type="ECO:0000313" key="2">
    <source>
        <dbReference type="Proteomes" id="UP000276215"/>
    </source>
</evidence>
<reference evidence="1 2" key="1">
    <citation type="journal article" date="2018" name="Nat. Ecol. Evol.">
        <title>Pezizomycetes genomes reveal the molecular basis of ectomycorrhizal truffle lifestyle.</title>
        <authorList>
            <person name="Murat C."/>
            <person name="Payen T."/>
            <person name="Noel B."/>
            <person name="Kuo A."/>
            <person name="Morin E."/>
            <person name="Chen J."/>
            <person name="Kohler A."/>
            <person name="Krizsan K."/>
            <person name="Balestrini R."/>
            <person name="Da Silva C."/>
            <person name="Montanini B."/>
            <person name="Hainaut M."/>
            <person name="Levati E."/>
            <person name="Barry K.W."/>
            <person name="Belfiori B."/>
            <person name="Cichocki N."/>
            <person name="Clum A."/>
            <person name="Dockter R.B."/>
            <person name="Fauchery L."/>
            <person name="Guy J."/>
            <person name="Iotti M."/>
            <person name="Le Tacon F."/>
            <person name="Lindquist E.A."/>
            <person name="Lipzen A."/>
            <person name="Malagnac F."/>
            <person name="Mello A."/>
            <person name="Molinier V."/>
            <person name="Miyauchi S."/>
            <person name="Poulain J."/>
            <person name="Riccioni C."/>
            <person name="Rubini A."/>
            <person name="Sitrit Y."/>
            <person name="Splivallo R."/>
            <person name="Traeger S."/>
            <person name="Wang M."/>
            <person name="Zifcakova L."/>
            <person name="Wipf D."/>
            <person name="Zambonelli A."/>
            <person name="Paolocci F."/>
            <person name="Nowrousian M."/>
            <person name="Ottonello S."/>
            <person name="Baldrian P."/>
            <person name="Spatafora J.W."/>
            <person name="Henrissat B."/>
            <person name="Nagy L.G."/>
            <person name="Aury J.M."/>
            <person name="Wincker P."/>
            <person name="Grigoriev I.V."/>
            <person name="Bonfante P."/>
            <person name="Martin F.M."/>
        </authorList>
    </citation>
    <scope>NUCLEOTIDE SEQUENCE [LARGE SCALE GENOMIC DNA]</scope>
    <source>
        <strain evidence="1 2">120613-1</strain>
    </source>
</reference>